<dbReference type="Gene3D" id="2.30.42.10">
    <property type="match status" value="1"/>
</dbReference>
<dbReference type="Proteomes" id="UP000249239">
    <property type="component" value="Unassembled WGS sequence"/>
</dbReference>
<dbReference type="Gene3D" id="3.30.750.44">
    <property type="match status" value="1"/>
</dbReference>
<evidence type="ECO:0000313" key="8">
    <source>
        <dbReference type="EMBL" id="PZX17942.1"/>
    </source>
</evidence>
<evidence type="ECO:0000256" key="3">
    <source>
        <dbReference type="ARBA" id="ARBA00022801"/>
    </source>
</evidence>
<comment type="caution">
    <text evidence="8">The sequence shown here is derived from an EMBL/GenBank/DDBJ whole genome shotgun (WGS) entry which is preliminary data.</text>
</comment>
<proteinExistence type="inferred from homology"/>
<evidence type="ECO:0000256" key="2">
    <source>
        <dbReference type="ARBA" id="ARBA00022670"/>
    </source>
</evidence>
<dbReference type="InterPro" id="IPR029045">
    <property type="entry name" value="ClpP/crotonase-like_dom_sf"/>
</dbReference>
<dbReference type="Gene3D" id="3.90.226.10">
    <property type="entry name" value="2-enoyl-CoA Hydratase, Chain A, domain 1"/>
    <property type="match status" value="1"/>
</dbReference>
<gene>
    <name evidence="8" type="ORF">LX69_01358</name>
</gene>
<dbReference type="Pfam" id="PF22694">
    <property type="entry name" value="CtpB_N-like"/>
    <property type="match status" value="1"/>
</dbReference>
<evidence type="ECO:0000256" key="6">
    <source>
        <dbReference type="SAM" id="SignalP"/>
    </source>
</evidence>
<keyword evidence="9" id="KW-1185">Reference proteome</keyword>
<reference evidence="8 9" key="1">
    <citation type="submission" date="2018-06" db="EMBL/GenBank/DDBJ databases">
        <title>Genomic Encyclopedia of Archaeal and Bacterial Type Strains, Phase II (KMG-II): from individual species to whole genera.</title>
        <authorList>
            <person name="Goeker M."/>
        </authorList>
    </citation>
    <scope>NUCLEOTIDE SEQUENCE [LARGE SCALE GENOMIC DNA]</scope>
    <source>
        <strain evidence="8 9">DSM 6779</strain>
    </source>
</reference>
<sequence length="540" mass="60722">MLKHRHMKKIQYLSLLSLLLLPLGFSTSQAQVFDKNVQKIQMAWQLVNTFYVDSIDQEKMGEEAVIGMLKTLDPHSTYISAKEVAAMNEPLVGSFEGVGIEFNIHNDTLVVVNPISGGPCEKVGIKAGDRILSINDTLVAGIGLKNSDVMKKLRGPKGTKVNMTIQRREQSELLLFVVTRDKIPLYSIDAVYMATPTIGYIKVNRFSATTSEEFTKAINQLASQKAESLIIDLRGNSGGYLNAAIDMADELLDNRKLIVYTQGLNNPRRDNNATAKGNFEKGRVVVLIDEGSASASEIVAGAIQDWDRGVIMGRRSFGKGLVQRPFTLPDGAVIRLTVAKYYTPAGRCIQKPYEEGRQAYQDELAARLKRGELTHRDSIHTENMDIHYTQLSKRKVYGGGGIMPDIFIPADTSQFSQYYRQLFNKGIINHFVITTLDVMRNDLEKQYPTFDVFNKEFTVGQNLTNQLIEYAKKEGIDYDDADFKKSQSLITSQIKALFARDLWSSAEYFQIMNPLMDTYNEAIKILEEKNKYNEVLKGNK</sequence>
<dbReference type="InterPro" id="IPR036034">
    <property type="entry name" value="PDZ_sf"/>
</dbReference>
<name>A0A2W7P3E9_9BACT</name>
<keyword evidence="6" id="KW-0732">Signal</keyword>
<organism evidence="8 9">
    <name type="scientific">Breznakibacter xylanolyticus</name>
    <dbReference type="NCBI Taxonomy" id="990"/>
    <lineage>
        <taxon>Bacteria</taxon>
        <taxon>Pseudomonadati</taxon>
        <taxon>Bacteroidota</taxon>
        <taxon>Bacteroidia</taxon>
        <taxon>Marinilabiliales</taxon>
        <taxon>Marinilabiliaceae</taxon>
        <taxon>Breznakibacter</taxon>
    </lineage>
</organism>
<dbReference type="SUPFAM" id="SSF50156">
    <property type="entry name" value="PDZ domain-like"/>
    <property type="match status" value="1"/>
</dbReference>
<dbReference type="AlphaFoldDB" id="A0A2W7P3E9"/>
<feature type="signal peptide" evidence="6">
    <location>
        <begin position="1"/>
        <end position="30"/>
    </location>
</feature>
<evidence type="ECO:0000256" key="5">
    <source>
        <dbReference type="RuleBase" id="RU004404"/>
    </source>
</evidence>
<dbReference type="SMART" id="SM00228">
    <property type="entry name" value="PDZ"/>
    <property type="match status" value="1"/>
</dbReference>
<dbReference type="GO" id="GO:0030288">
    <property type="term" value="C:outer membrane-bounded periplasmic space"/>
    <property type="evidence" value="ECO:0007669"/>
    <property type="project" value="TreeGrafter"/>
</dbReference>
<keyword evidence="4 5" id="KW-0720">Serine protease</keyword>
<dbReference type="InterPro" id="IPR055210">
    <property type="entry name" value="CtpA/B_N"/>
</dbReference>
<dbReference type="EMBL" id="QKZK01000008">
    <property type="protein sequence ID" value="PZX17942.1"/>
    <property type="molecule type" value="Genomic_DNA"/>
</dbReference>
<dbReference type="Pfam" id="PF03572">
    <property type="entry name" value="Peptidase_S41"/>
    <property type="match status" value="1"/>
</dbReference>
<evidence type="ECO:0000256" key="1">
    <source>
        <dbReference type="ARBA" id="ARBA00009179"/>
    </source>
</evidence>
<keyword evidence="3 5" id="KW-0378">Hydrolase</keyword>
<evidence type="ECO:0000259" key="7">
    <source>
        <dbReference type="PROSITE" id="PS50106"/>
    </source>
</evidence>
<dbReference type="CDD" id="cd07560">
    <property type="entry name" value="Peptidase_S41_CPP"/>
    <property type="match status" value="1"/>
</dbReference>
<dbReference type="InterPro" id="IPR041489">
    <property type="entry name" value="PDZ_6"/>
</dbReference>
<dbReference type="PANTHER" id="PTHR32060:SF30">
    <property type="entry name" value="CARBOXY-TERMINAL PROCESSING PROTEASE CTPA"/>
    <property type="match status" value="1"/>
</dbReference>
<dbReference type="PROSITE" id="PS50106">
    <property type="entry name" value="PDZ"/>
    <property type="match status" value="1"/>
</dbReference>
<feature type="domain" description="PDZ" evidence="7">
    <location>
        <begin position="84"/>
        <end position="154"/>
    </location>
</feature>
<dbReference type="NCBIfam" id="TIGR00225">
    <property type="entry name" value="prc"/>
    <property type="match status" value="1"/>
</dbReference>
<keyword evidence="2 5" id="KW-0645">Protease</keyword>
<dbReference type="GO" id="GO:0007165">
    <property type="term" value="P:signal transduction"/>
    <property type="evidence" value="ECO:0007669"/>
    <property type="project" value="TreeGrafter"/>
</dbReference>
<dbReference type="InterPro" id="IPR001478">
    <property type="entry name" value="PDZ"/>
</dbReference>
<dbReference type="CDD" id="cd06782">
    <property type="entry name" value="cpPDZ_CPP-like"/>
    <property type="match status" value="1"/>
</dbReference>
<comment type="similarity">
    <text evidence="1 5">Belongs to the peptidase S41A family.</text>
</comment>
<dbReference type="FunFam" id="2.30.42.10:FF:000063">
    <property type="entry name" value="Peptidase, S41 family"/>
    <property type="match status" value="1"/>
</dbReference>
<dbReference type="SMART" id="SM00245">
    <property type="entry name" value="TSPc"/>
    <property type="match status" value="1"/>
</dbReference>
<dbReference type="GO" id="GO:0004175">
    <property type="term" value="F:endopeptidase activity"/>
    <property type="evidence" value="ECO:0007669"/>
    <property type="project" value="TreeGrafter"/>
</dbReference>
<protein>
    <submittedName>
        <fullName evidence="8">Carboxyl-terminal processing protease</fullName>
    </submittedName>
</protein>
<dbReference type="PANTHER" id="PTHR32060">
    <property type="entry name" value="TAIL-SPECIFIC PROTEASE"/>
    <property type="match status" value="1"/>
</dbReference>
<feature type="chain" id="PRO_5015852003" evidence="6">
    <location>
        <begin position="31"/>
        <end position="540"/>
    </location>
</feature>
<evidence type="ECO:0000313" key="9">
    <source>
        <dbReference type="Proteomes" id="UP000249239"/>
    </source>
</evidence>
<evidence type="ECO:0000256" key="4">
    <source>
        <dbReference type="ARBA" id="ARBA00022825"/>
    </source>
</evidence>
<accession>A0A2W7P3E9</accession>
<dbReference type="SUPFAM" id="SSF52096">
    <property type="entry name" value="ClpP/crotonase"/>
    <property type="match status" value="1"/>
</dbReference>
<dbReference type="Pfam" id="PF17820">
    <property type="entry name" value="PDZ_6"/>
    <property type="match status" value="1"/>
</dbReference>
<dbReference type="GO" id="GO:0008236">
    <property type="term" value="F:serine-type peptidase activity"/>
    <property type="evidence" value="ECO:0007669"/>
    <property type="project" value="UniProtKB-KW"/>
</dbReference>
<dbReference type="InterPro" id="IPR004447">
    <property type="entry name" value="Peptidase_S41A"/>
</dbReference>
<dbReference type="GO" id="GO:0006508">
    <property type="term" value="P:proteolysis"/>
    <property type="evidence" value="ECO:0007669"/>
    <property type="project" value="UniProtKB-KW"/>
</dbReference>
<dbReference type="InterPro" id="IPR005151">
    <property type="entry name" value="Tail-specific_protease"/>
</dbReference>